<reference evidence="2" key="1">
    <citation type="submission" date="2011-07" db="EMBL/GenBank/DDBJ databases">
        <authorList>
            <consortium name="Caenorhabditis brenneri Sequencing and Analysis Consortium"/>
            <person name="Wilson R.K."/>
        </authorList>
    </citation>
    <scope>NUCLEOTIDE SEQUENCE [LARGE SCALE GENOMIC DNA]</scope>
    <source>
        <strain evidence="2">PB2801</strain>
    </source>
</reference>
<dbReference type="Proteomes" id="UP000008068">
    <property type="component" value="Unassembled WGS sequence"/>
</dbReference>
<dbReference type="HOGENOM" id="CLU_2869682_0_0_1"/>
<proteinExistence type="predicted"/>
<evidence type="ECO:0000313" key="2">
    <source>
        <dbReference type="Proteomes" id="UP000008068"/>
    </source>
</evidence>
<evidence type="ECO:0000313" key="1">
    <source>
        <dbReference type="EMBL" id="EGT60461.1"/>
    </source>
</evidence>
<name>G0PJY8_CAEBE</name>
<dbReference type="EMBL" id="GL380773">
    <property type="protein sequence ID" value="EGT60461.1"/>
    <property type="molecule type" value="Genomic_DNA"/>
</dbReference>
<protein>
    <submittedName>
        <fullName evidence="1">Uncharacterized protein</fullName>
    </submittedName>
</protein>
<sequence>MKLRPIANQPTNWVPAPSEVLKCDAIFNVLGAELKEKLEMAGTLDLDGNCRIAKFDSANFTLQR</sequence>
<gene>
    <name evidence="1" type="ORF">CAEBREN_07278</name>
</gene>
<dbReference type="InParanoid" id="G0PJY8"/>
<keyword evidence="2" id="KW-1185">Reference proteome</keyword>
<organism evidence="2">
    <name type="scientific">Caenorhabditis brenneri</name>
    <name type="common">Nematode worm</name>
    <dbReference type="NCBI Taxonomy" id="135651"/>
    <lineage>
        <taxon>Eukaryota</taxon>
        <taxon>Metazoa</taxon>
        <taxon>Ecdysozoa</taxon>
        <taxon>Nematoda</taxon>
        <taxon>Chromadorea</taxon>
        <taxon>Rhabditida</taxon>
        <taxon>Rhabditina</taxon>
        <taxon>Rhabditomorpha</taxon>
        <taxon>Rhabditoidea</taxon>
        <taxon>Rhabditidae</taxon>
        <taxon>Peloderinae</taxon>
        <taxon>Caenorhabditis</taxon>
    </lineage>
</organism>
<accession>G0PJY8</accession>
<dbReference type="AlphaFoldDB" id="G0PJY8"/>